<evidence type="ECO:0008006" key="3">
    <source>
        <dbReference type="Google" id="ProtNLM"/>
    </source>
</evidence>
<dbReference type="PANTHER" id="PTHR45980:SF6">
    <property type="entry name" value="PROTEASE DO-LIKE 2, CHLOROPLASTIC"/>
    <property type="match status" value="1"/>
</dbReference>
<evidence type="ECO:0000313" key="1">
    <source>
        <dbReference type="EMBL" id="KAH7532318.1"/>
    </source>
</evidence>
<protein>
    <recommendedName>
        <fullName evidence="3">Protease Do-like 2, chloroplastic</fullName>
    </recommendedName>
</protein>
<name>A0A978VGU9_ZIZJJ</name>
<evidence type="ECO:0000313" key="2">
    <source>
        <dbReference type="Proteomes" id="UP000813462"/>
    </source>
</evidence>
<dbReference type="SUPFAM" id="SSF50494">
    <property type="entry name" value="Trypsin-like serine proteases"/>
    <property type="match status" value="1"/>
</dbReference>
<comment type="caution">
    <text evidence="1">The sequence shown here is derived from an EMBL/GenBank/DDBJ whole genome shotgun (WGS) entry which is preliminary data.</text>
</comment>
<dbReference type="InterPro" id="IPR009003">
    <property type="entry name" value="Peptidase_S1_PA"/>
</dbReference>
<dbReference type="PANTHER" id="PTHR45980">
    <property type="match status" value="1"/>
</dbReference>
<organism evidence="1 2">
    <name type="scientific">Ziziphus jujuba var. spinosa</name>
    <dbReference type="NCBI Taxonomy" id="714518"/>
    <lineage>
        <taxon>Eukaryota</taxon>
        <taxon>Viridiplantae</taxon>
        <taxon>Streptophyta</taxon>
        <taxon>Embryophyta</taxon>
        <taxon>Tracheophyta</taxon>
        <taxon>Spermatophyta</taxon>
        <taxon>Magnoliopsida</taxon>
        <taxon>eudicotyledons</taxon>
        <taxon>Gunneridae</taxon>
        <taxon>Pentapetalae</taxon>
        <taxon>rosids</taxon>
        <taxon>fabids</taxon>
        <taxon>Rosales</taxon>
        <taxon>Rhamnaceae</taxon>
        <taxon>Paliureae</taxon>
        <taxon>Ziziphus</taxon>
    </lineage>
</organism>
<reference evidence="1" key="1">
    <citation type="journal article" date="2021" name="Front. Plant Sci.">
        <title>Chromosome-Scale Genome Assembly for Chinese Sour Jujube and Insights Into Its Genome Evolution and Domestication Signature.</title>
        <authorList>
            <person name="Shen L.-Y."/>
            <person name="Luo H."/>
            <person name="Wang X.-L."/>
            <person name="Wang X.-M."/>
            <person name="Qiu X.-J."/>
            <person name="Liu H."/>
            <person name="Zhou S.-S."/>
            <person name="Jia K.-H."/>
            <person name="Nie S."/>
            <person name="Bao Y.-T."/>
            <person name="Zhang R.-G."/>
            <person name="Yun Q.-Z."/>
            <person name="Chai Y.-H."/>
            <person name="Lu J.-Y."/>
            <person name="Li Y."/>
            <person name="Zhao S.-W."/>
            <person name="Mao J.-F."/>
            <person name="Jia S.-G."/>
            <person name="Mao Y.-M."/>
        </authorList>
    </citation>
    <scope>NUCLEOTIDE SEQUENCE</scope>
    <source>
        <strain evidence="1">AT0</strain>
        <tissue evidence="1">Leaf</tissue>
    </source>
</reference>
<dbReference type="Gene3D" id="2.40.10.120">
    <property type="match status" value="1"/>
</dbReference>
<dbReference type="AlphaFoldDB" id="A0A978VGU9"/>
<gene>
    <name evidence="1" type="ORF">FEM48_Zijuj04G0007200</name>
</gene>
<proteinExistence type="predicted"/>
<dbReference type="Pfam" id="PF13365">
    <property type="entry name" value="Trypsin_2"/>
    <property type="match status" value="1"/>
</dbReference>
<dbReference type="EMBL" id="JAEACU010000004">
    <property type="protein sequence ID" value="KAH7532318.1"/>
    <property type="molecule type" value="Genomic_DNA"/>
</dbReference>
<dbReference type="GO" id="GO:0004252">
    <property type="term" value="F:serine-type endopeptidase activity"/>
    <property type="evidence" value="ECO:0007669"/>
    <property type="project" value="TreeGrafter"/>
</dbReference>
<dbReference type="Proteomes" id="UP000813462">
    <property type="component" value="Unassembled WGS sequence"/>
</dbReference>
<accession>A0A978VGU9</accession>
<sequence>MVLTKSSSPSTFAADTEIVAKEERREKIMSWVLVIGRILAMLGEQVLDITSTTRKGWDSKWSLGYKFGMQRKDKKELQYDLKDLSDKVESGNLQDAAFLNAVVKVKLKRRGDDTKYVAKVLARGVDCDIALLSVESKEVSKEAEPFHLGQLPRLQDSVTVVGYPFGGDTISVTKGVVSRIEVTSYAHGSSNLLGIQIDAATNSGSFLPEIYSSTPFFIDTSPIYRRRICVSMDFQIRYEKLIYLLRRCLLSFKNQP</sequence>